<dbReference type="InterPro" id="IPR016181">
    <property type="entry name" value="Acyl_CoA_acyltransferase"/>
</dbReference>
<comment type="caution">
    <text evidence="2">The sequence shown here is derived from an EMBL/GenBank/DDBJ whole genome shotgun (WGS) entry which is preliminary data.</text>
</comment>
<proteinExistence type="predicted"/>
<gene>
    <name evidence="2" type="ORF">Tchar_02212</name>
</gene>
<reference evidence="2 3" key="1">
    <citation type="submission" date="2019-07" db="EMBL/GenBank/DDBJ databases">
        <title>Tepidimonas charontis SPSP-6 draft genome.</title>
        <authorList>
            <person name="Da Costa M.S."/>
            <person name="Froufe H.J.C."/>
            <person name="Egas C."/>
            <person name="Albuquerque L."/>
        </authorList>
    </citation>
    <scope>NUCLEOTIDE SEQUENCE [LARGE SCALE GENOMIC DNA]</scope>
    <source>
        <strain evidence="2 3">SPSP-6</strain>
    </source>
</reference>
<name>A0A554X7Q8_9BURK</name>
<evidence type="ECO:0000259" key="1">
    <source>
        <dbReference type="Pfam" id="PF21926"/>
    </source>
</evidence>
<protein>
    <recommendedName>
        <fullName evidence="1">N-acyl amino acid synthase FeeM catalytic core domain-containing protein</fullName>
    </recommendedName>
</protein>
<dbReference type="EMBL" id="VJON01000042">
    <property type="protein sequence ID" value="TSE31869.1"/>
    <property type="molecule type" value="Genomic_DNA"/>
</dbReference>
<feature type="domain" description="N-acyl amino acid synthase FeeM catalytic core" evidence="1">
    <location>
        <begin position="57"/>
        <end position="192"/>
    </location>
</feature>
<dbReference type="Gene3D" id="3.40.630.30">
    <property type="match status" value="1"/>
</dbReference>
<organism evidence="2 3">
    <name type="scientific">Tepidimonas charontis</name>
    <dbReference type="NCBI Taxonomy" id="2267262"/>
    <lineage>
        <taxon>Bacteria</taxon>
        <taxon>Pseudomonadati</taxon>
        <taxon>Pseudomonadota</taxon>
        <taxon>Betaproteobacteria</taxon>
        <taxon>Burkholderiales</taxon>
        <taxon>Tepidimonas</taxon>
    </lineage>
</organism>
<dbReference type="SUPFAM" id="SSF55729">
    <property type="entry name" value="Acyl-CoA N-acyltransferases (Nat)"/>
    <property type="match status" value="1"/>
</dbReference>
<sequence>MSVSGVATRSDIAHHGWPGQWAPYGLPDDATAQAARAVERLPFTVRLAHGEGDLRRAAQLRHAAYSRHLPAALTQGLREPDATDRAPGVAVLLAESKVDGSLLGTMRVQTNAHGPLVLEQSFTLPAAMATARCAEVTRLAVAQAQHSRFVKTVMLKAAYFWCERQGVRYVLVTARAPLDRQYARLMFRDVQPELGFVPLAHVFDLPHRVMFCDIANARREGAQHPLYTFWFETDHPDIELD</sequence>
<evidence type="ECO:0000313" key="3">
    <source>
        <dbReference type="Proteomes" id="UP000318294"/>
    </source>
</evidence>
<dbReference type="AlphaFoldDB" id="A0A554X7Q8"/>
<dbReference type="Pfam" id="PF21926">
    <property type="entry name" value="FeeM"/>
    <property type="match status" value="1"/>
</dbReference>
<accession>A0A554X7Q8</accession>
<dbReference type="InterPro" id="IPR054597">
    <property type="entry name" value="FeeM_cat"/>
</dbReference>
<dbReference type="Proteomes" id="UP000318294">
    <property type="component" value="Unassembled WGS sequence"/>
</dbReference>
<dbReference type="RefSeq" id="WP_144329079.1">
    <property type="nucleotide sequence ID" value="NZ_VJON01000042.1"/>
</dbReference>
<evidence type="ECO:0000313" key="2">
    <source>
        <dbReference type="EMBL" id="TSE31869.1"/>
    </source>
</evidence>
<keyword evidence="3" id="KW-1185">Reference proteome</keyword>
<dbReference type="OrthoDB" id="8773859at2"/>